<dbReference type="EMBL" id="AMQK01000011">
    <property type="protein sequence ID" value="EKS44122.1"/>
    <property type="molecule type" value="Genomic_DNA"/>
</dbReference>
<dbReference type="InterPro" id="IPR035903">
    <property type="entry name" value="HesB-like_dom_sf"/>
</dbReference>
<evidence type="ECO:0000313" key="3">
    <source>
        <dbReference type="Proteomes" id="UP000009359"/>
    </source>
</evidence>
<dbReference type="PROSITE" id="PS01152">
    <property type="entry name" value="HESB"/>
    <property type="match status" value="1"/>
</dbReference>
<dbReference type="InterPro" id="IPR016092">
    <property type="entry name" value="ATAP"/>
</dbReference>
<dbReference type="Pfam" id="PF01521">
    <property type="entry name" value="Fe-S_biosyn"/>
    <property type="match status" value="1"/>
</dbReference>
<dbReference type="GeneID" id="4683975"/>
<dbReference type="RefSeq" id="WP_005767028.1">
    <property type="nucleotide sequence ID" value="NZ_AMQK01000011.1"/>
</dbReference>
<dbReference type="SUPFAM" id="SSF89360">
    <property type="entry name" value="HesB-like domain"/>
    <property type="match status" value="1"/>
</dbReference>
<dbReference type="Proteomes" id="UP000009359">
    <property type="component" value="Unassembled WGS sequence"/>
</dbReference>
<reference evidence="2 3" key="1">
    <citation type="journal article" date="2013" name="Genome Announc.">
        <title>Whole Genome Sequencing and Comparative Analysis of Bartonella bacilliformis Strain INS, the Causative Agent of Carrion's Disease.</title>
        <authorList>
            <person name="Tarazona D."/>
            <person name="Padilla C."/>
            <person name="Caceres O."/>
            <person name="Montenegro J.D."/>
            <person name="Bailon H."/>
            <person name="Ventura G."/>
            <person name="Mendoza G."/>
            <person name="Anaya E."/>
            <person name="Guio H."/>
        </authorList>
    </citation>
    <scope>NUCLEOTIDE SEQUENCE [LARGE SCALE GENOMIC DNA]</scope>
    <source>
        <strain evidence="2 3">INS</strain>
    </source>
</reference>
<name>A0ABN0IFW2_BARBA</name>
<dbReference type="InterPro" id="IPR000361">
    <property type="entry name" value="ATAP_core_dom"/>
</dbReference>
<organism evidence="2 3">
    <name type="scientific">Bartonella bacilliformis INS</name>
    <dbReference type="NCBI Taxonomy" id="1206782"/>
    <lineage>
        <taxon>Bacteria</taxon>
        <taxon>Pseudomonadati</taxon>
        <taxon>Pseudomonadota</taxon>
        <taxon>Alphaproteobacteria</taxon>
        <taxon>Hyphomicrobiales</taxon>
        <taxon>Bartonellaceae</taxon>
        <taxon>Bartonella</taxon>
    </lineage>
</organism>
<feature type="domain" description="Core" evidence="1">
    <location>
        <begin position="1"/>
        <end position="102"/>
    </location>
</feature>
<dbReference type="InterPro" id="IPR017870">
    <property type="entry name" value="FeS_cluster_insertion_CS"/>
</dbReference>
<sequence length="107" mass="11551">MTVSVSDFAAERIAKILSNEPNKIALRISVEGGGCSGFSYKYDLVSTRKEDDFVIQKGGAVIFIDSISLSFMKGAQIDFVDDLMEQSFQIHNPNAVSSCGCGVSFSI</sequence>
<protein>
    <submittedName>
        <fullName evidence="2">Iron-sulfur cluster assembly accessory protein</fullName>
    </submittedName>
</protein>
<dbReference type="NCBIfam" id="TIGR00049">
    <property type="entry name" value="iron-sulfur cluster assembly accessory protein"/>
    <property type="match status" value="1"/>
</dbReference>
<evidence type="ECO:0000259" key="1">
    <source>
        <dbReference type="Pfam" id="PF01521"/>
    </source>
</evidence>
<dbReference type="Gene3D" id="2.60.300.12">
    <property type="entry name" value="HesB-like domain"/>
    <property type="match status" value="1"/>
</dbReference>
<dbReference type="PANTHER" id="PTHR43011:SF1">
    <property type="entry name" value="IRON-SULFUR CLUSTER ASSEMBLY 2 HOMOLOG, MITOCHONDRIAL"/>
    <property type="match status" value="1"/>
</dbReference>
<comment type="caution">
    <text evidence="2">The sequence shown here is derived from an EMBL/GenBank/DDBJ whole genome shotgun (WGS) entry which is preliminary data.</text>
</comment>
<keyword evidence="3" id="KW-1185">Reference proteome</keyword>
<evidence type="ECO:0000313" key="2">
    <source>
        <dbReference type="EMBL" id="EKS44122.1"/>
    </source>
</evidence>
<proteinExistence type="predicted"/>
<accession>A0ABN0IFW2</accession>
<gene>
    <name evidence="2" type="ORF">BbINS_03547</name>
</gene>
<dbReference type="PANTHER" id="PTHR43011">
    <property type="entry name" value="IRON-SULFUR CLUSTER ASSEMBLY 2 HOMOLOG, MITOCHONDRIAL"/>
    <property type="match status" value="1"/>
</dbReference>